<dbReference type="InterPro" id="IPR013785">
    <property type="entry name" value="Aldolase_TIM"/>
</dbReference>
<gene>
    <name evidence="10" type="ORF">CLV42_12353</name>
</gene>
<dbReference type="AlphaFoldDB" id="A0A2P8FID9"/>
<evidence type="ECO:0000256" key="9">
    <source>
        <dbReference type="ARBA" id="ARBA00023014"/>
    </source>
</evidence>
<comment type="cofactor">
    <cofactor evidence="2">
        <name>[4Fe-4S] cluster</name>
        <dbReference type="ChEBI" id="CHEBI:49883"/>
    </cofactor>
</comment>
<organism evidence="10 11">
    <name type="scientific">Chitinophaga ginsengisoli</name>
    <dbReference type="NCBI Taxonomy" id="363837"/>
    <lineage>
        <taxon>Bacteria</taxon>
        <taxon>Pseudomonadati</taxon>
        <taxon>Bacteroidota</taxon>
        <taxon>Chitinophagia</taxon>
        <taxon>Chitinophagales</taxon>
        <taxon>Chitinophagaceae</taxon>
        <taxon>Chitinophaga</taxon>
    </lineage>
</organism>
<evidence type="ECO:0000256" key="4">
    <source>
        <dbReference type="ARBA" id="ARBA00022485"/>
    </source>
</evidence>
<protein>
    <submittedName>
        <fullName evidence="10">L-lysine 2,3-aminomutase</fullName>
    </submittedName>
</protein>
<keyword evidence="6" id="KW-0479">Metal-binding</keyword>
<keyword evidence="11" id="KW-1185">Reference proteome</keyword>
<dbReference type="Proteomes" id="UP000240978">
    <property type="component" value="Unassembled WGS sequence"/>
</dbReference>
<dbReference type="PANTHER" id="PTHR30538:SF0">
    <property type="entry name" value="L-LYSINE 2,3-AMINOMUTASE AQ_1632-RELATED"/>
    <property type="match status" value="1"/>
</dbReference>
<dbReference type="SFLD" id="SFLDS00029">
    <property type="entry name" value="Radical_SAM"/>
    <property type="match status" value="1"/>
</dbReference>
<keyword evidence="5" id="KW-0949">S-adenosyl-L-methionine</keyword>
<keyword evidence="8" id="KW-0408">Iron</keyword>
<evidence type="ECO:0000256" key="8">
    <source>
        <dbReference type="ARBA" id="ARBA00023004"/>
    </source>
</evidence>
<dbReference type="Gene3D" id="3.20.20.70">
    <property type="entry name" value="Aldolase class I"/>
    <property type="match status" value="1"/>
</dbReference>
<keyword evidence="7" id="KW-0663">Pyridoxal phosphate</keyword>
<dbReference type="GO" id="GO:0003824">
    <property type="term" value="F:catalytic activity"/>
    <property type="evidence" value="ECO:0007669"/>
    <property type="project" value="InterPro"/>
</dbReference>
<reference evidence="10 11" key="1">
    <citation type="submission" date="2018-03" db="EMBL/GenBank/DDBJ databases">
        <title>Genomic Encyclopedia of Archaeal and Bacterial Type Strains, Phase II (KMG-II): from individual species to whole genera.</title>
        <authorList>
            <person name="Goeker M."/>
        </authorList>
    </citation>
    <scope>NUCLEOTIDE SEQUENCE [LARGE SCALE GENOMIC DNA]</scope>
    <source>
        <strain evidence="10 11">DSM 18107</strain>
    </source>
</reference>
<dbReference type="RefSeq" id="WP_106606030.1">
    <property type="nucleotide sequence ID" value="NZ_PYGK01000023.1"/>
</dbReference>
<comment type="caution">
    <text evidence="10">The sequence shown here is derived from an EMBL/GenBank/DDBJ whole genome shotgun (WGS) entry which is preliminary data.</text>
</comment>
<dbReference type="CDD" id="cd01335">
    <property type="entry name" value="Radical_SAM"/>
    <property type="match status" value="1"/>
</dbReference>
<dbReference type="GO" id="GO:0046872">
    <property type="term" value="F:metal ion binding"/>
    <property type="evidence" value="ECO:0007669"/>
    <property type="project" value="UniProtKB-KW"/>
</dbReference>
<comment type="cofactor">
    <cofactor evidence="1">
        <name>pyridoxal 5'-phosphate</name>
        <dbReference type="ChEBI" id="CHEBI:597326"/>
    </cofactor>
</comment>
<comment type="similarity">
    <text evidence="3">Belongs to the radical SAM superfamily. KamA family.</text>
</comment>
<dbReference type="PANTHER" id="PTHR30538">
    <property type="entry name" value="LYSINE 2,3-AMINOMUTASE-RELATED"/>
    <property type="match status" value="1"/>
</dbReference>
<evidence type="ECO:0000256" key="2">
    <source>
        <dbReference type="ARBA" id="ARBA00001966"/>
    </source>
</evidence>
<evidence type="ECO:0000256" key="7">
    <source>
        <dbReference type="ARBA" id="ARBA00022898"/>
    </source>
</evidence>
<keyword evidence="9" id="KW-0411">Iron-sulfur</keyword>
<dbReference type="SUPFAM" id="SSF102114">
    <property type="entry name" value="Radical SAM enzymes"/>
    <property type="match status" value="1"/>
</dbReference>
<proteinExistence type="inferred from homology"/>
<accession>A0A2P8FID9</accession>
<evidence type="ECO:0000256" key="5">
    <source>
        <dbReference type="ARBA" id="ARBA00022691"/>
    </source>
</evidence>
<dbReference type="InterPro" id="IPR003739">
    <property type="entry name" value="Lys_aminomutase/Glu_NH3_mut"/>
</dbReference>
<evidence type="ECO:0000256" key="6">
    <source>
        <dbReference type="ARBA" id="ARBA00022723"/>
    </source>
</evidence>
<keyword evidence="4" id="KW-0004">4Fe-4S</keyword>
<evidence type="ECO:0000313" key="10">
    <source>
        <dbReference type="EMBL" id="PSL21499.1"/>
    </source>
</evidence>
<sequence>MFKFKSYNINQLDKIPQLMLLDHRQMEDIRIVSEIYPFKTNNYVLENLINWTNVPDDPIFRLNFPHKEMLTELHYDQLKWGKRNMDEASYRNLVHDIRLSLNPHPAGQVDHNTPYFLGEKLEGMQHKYRNTILFFPSHSQTCHAYCTFCFRWPQFVNEPGFKIQAKEIEPLVAYLRANPYISDVLLTGGDPMVMSPHILANYLLPLLEVKSLKVIRIGTKSLSYWPHKFVTDADKDELLQLLAKVTAAGKHLAIMAHFNHYVEFETAVAQEAIFNLRKIGAEIRTQAPLLRNINNKVRIWSTMWERQVQLGCVPYYMFLPRDTGAQHYFAESLETALHIYRGAIQLTGGLCRTARGPVMSMTTGKVELLDIEDDVYQLRFLQHRNGTLAYKTFKARSRQDHPKWFDDLSCYDERYREFFSDQDDYDTNELRYDNISLQL</sequence>
<dbReference type="InterPro" id="IPR007197">
    <property type="entry name" value="rSAM"/>
</dbReference>
<evidence type="ECO:0000313" key="11">
    <source>
        <dbReference type="Proteomes" id="UP000240978"/>
    </source>
</evidence>
<dbReference type="OrthoDB" id="9768064at2"/>
<evidence type="ECO:0000256" key="1">
    <source>
        <dbReference type="ARBA" id="ARBA00001933"/>
    </source>
</evidence>
<dbReference type="EMBL" id="PYGK01000023">
    <property type="protein sequence ID" value="PSL21499.1"/>
    <property type="molecule type" value="Genomic_DNA"/>
</dbReference>
<name>A0A2P8FID9_9BACT</name>
<dbReference type="GO" id="GO:0051539">
    <property type="term" value="F:4 iron, 4 sulfur cluster binding"/>
    <property type="evidence" value="ECO:0007669"/>
    <property type="project" value="UniProtKB-KW"/>
</dbReference>
<dbReference type="SFLD" id="SFLDG01070">
    <property type="entry name" value="PLP-dependent"/>
    <property type="match status" value="1"/>
</dbReference>
<dbReference type="InterPro" id="IPR058240">
    <property type="entry name" value="rSAM_sf"/>
</dbReference>
<evidence type="ECO:0000256" key="3">
    <source>
        <dbReference type="ARBA" id="ARBA00008703"/>
    </source>
</evidence>